<gene>
    <name evidence="3" type="ORF">VTJ49DRAFT_2619</name>
</gene>
<dbReference type="EMBL" id="JAZGSY010000211">
    <property type="protein sequence ID" value="KAL1838481.1"/>
    <property type="molecule type" value="Genomic_DNA"/>
</dbReference>
<dbReference type="Pfam" id="PF16015">
    <property type="entry name" value="Promethin"/>
    <property type="match status" value="1"/>
</dbReference>
<evidence type="ECO:0000313" key="4">
    <source>
        <dbReference type="Proteomes" id="UP001583172"/>
    </source>
</evidence>
<feature type="transmembrane region" description="Helical" evidence="2">
    <location>
        <begin position="75"/>
        <end position="105"/>
    </location>
</feature>
<feature type="region of interest" description="Disordered" evidence="1">
    <location>
        <begin position="1"/>
        <end position="27"/>
    </location>
</feature>
<protein>
    <submittedName>
        <fullName evidence="3">Uncharacterized protein</fullName>
    </submittedName>
</protein>
<evidence type="ECO:0000256" key="2">
    <source>
        <dbReference type="SAM" id="Phobius"/>
    </source>
</evidence>
<feature type="transmembrane region" description="Helical" evidence="2">
    <location>
        <begin position="144"/>
        <end position="161"/>
    </location>
</feature>
<dbReference type="Proteomes" id="UP001583172">
    <property type="component" value="Unassembled WGS sequence"/>
</dbReference>
<keyword evidence="2" id="KW-0472">Membrane</keyword>
<keyword evidence="4" id="KW-1185">Reference proteome</keyword>
<proteinExistence type="predicted"/>
<evidence type="ECO:0000256" key="1">
    <source>
        <dbReference type="SAM" id="MobiDB-lite"/>
    </source>
</evidence>
<accession>A0ABR3VAL3</accession>
<evidence type="ECO:0000313" key="3">
    <source>
        <dbReference type="EMBL" id="KAL1838481.1"/>
    </source>
</evidence>
<feature type="transmembrane region" description="Helical" evidence="2">
    <location>
        <begin position="111"/>
        <end position="137"/>
    </location>
</feature>
<keyword evidence="2" id="KW-1133">Transmembrane helix</keyword>
<name>A0ABR3VAL3_HUMIN</name>
<comment type="caution">
    <text evidence="3">The sequence shown here is derived from an EMBL/GenBank/DDBJ whole genome shotgun (WGS) entry which is preliminary data.</text>
</comment>
<reference evidence="3 4" key="1">
    <citation type="journal article" date="2024" name="Commun. Biol.">
        <title>Comparative genomic analysis of thermophilic fungi reveals convergent evolutionary adaptations and gene losses.</title>
        <authorList>
            <person name="Steindorff A.S."/>
            <person name="Aguilar-Pontes M.V."/>
            <person name="Robinson A.J."/>
            <person name="Andreopoulos B."/>
            <person name="LaButti K."/>
            <person name="Kuo A."/>
            <person name="Mondo S."/>
            <person name="Riley R."/>
            <person name="Otillar R."/>
            <person name="Haridas S."/>
            <person name="Lipzen A."/>
            <person name="Grimwood J."/>
            <person name="Schmutz J."/>
            <person name="Clum A."/>
            <person name="Reid I.D."/>
            <person name="Moisan M.C."/>
            <person name="Butler G."/>
            <person name="Nguyen T.T.M."/>
            <person name="Dewar K."/>
            <person name="Conant G."/>
            <person name="Drula E."/>
            <person name="Henrissat B."/>
            <person name="Hansel C."/>
            <person name="Singer S."/>
            <person name="Hutchinson M.I."/>
            <person name="de Vries R.P."/>
            <person name="Natvig D.O."/>
            <person name="Powell A.J."/>
            <person name="Tsang A."/>
            <person name="Grigoriev I.V."/>
        </authorList>
    </citation>
    <scope>NUCLEOTIDE SEQUENCE [LARGE SCALE GENOMIC DNA]</scope>
    <source>
        <strain evidence="3 4">CBS 620.91</strain>
    </source>
</reference>
<sequence length="270" mass="29435">MDGAPGVKLKRPIPRYPDHHTRPRQPGIRHTMSLHESIISKLLYSAQRFTDNVIPPETRERVATQTRTFAEQRPFLLTFLTLQVLFAAFPLLLLITSLLLSLAFFAGVTLLALAFVSTAVCLTLFVTAVFFVLPVFVVSSTAATFAWVAAVGAYVAARWIWNSYVSLRVDDGGAPWVEGMGTGEKNGEGKKGTDVGIYAGDGGVDGGRWGGNKAYEGEGAPFFSRPLRKTKLEDGGAREDGVGHGLISDEQVKQEHYSYLTLNGDNTLEQ</sequence>
<organism evidence="3 4">
    <name type="scientific">Humicola insolens</name>
    <name type="common">Soft-rot fungus</name>
    <dbReference type="NCBI Taxonomy" id="85995"/>
    <lineage>
        <taxon>Eukaryota</taxon>
        <taxon>Fungi</taxon>
        <taxon>Dikarya</taxon>
        <taxon>Ascomycota</taxon>
        <taxon>Pezizomycotina</taxon>
        <taxon>Sordariomycetes</taxon>
        <taxon>Sordariomycetidae</taxon>
        <taxon>Sordariales</taxon>
        <taxon>Chaetomiaceae</taxon>
        <taxon>Mycothermus</taxon>
    </lineage>
</organism>
<keyword evidence="2" id="KW-0812">Transmembrane</keyword>